<dbReference type="Pfam" id="PF21036">
    <property type="entry name" value="EryCIII-like_N"/>
    <property type="match status" value="1"/>
</dbReference>
<evidence type="ECO:0000259" key="4">
    <source>
        <dbReference type="Pfam" id="PF06722"/>
    </source>
</evidence>
<dbReference type="InterPro" id="IPR002213">
    <property type="entry name" value="UDP_glucos_trans"/>
</dbReference>
<name>A0ABV5M384_9ACTN</name>
<sequence length="385" mass="40421">MRVLICTYPTASDIFSTVPLAWALRAAGHDVLYAGGGNGMRDSAGAGLPYADLAAPDADLAAPFTRRSQHAGSGQLVWYRGGELQEADIKAAVELFAELSDLVADGAVELARRWRPDLVVGTDIQGAGALAATAVGAPLVSLTTLLAIVPDMVQRLRHALAEAYDRHGVVGEPPEIDRLRTTPPSLNRIDGGHGLLRHVPYNGSHLALGALPDWLTRPPRRARVALTLGTFVPKYGGLALLDDLMAELAAVDAEFVLALGDVDRDRLPVLPPNVRAEGWVPLNTLLSTCTAIVHHGGSGTTLTALAAGVRQIILPQGSDQHFTAHAVAARGAGVSTTSRHVTAELITTTLDSAAIGRATAEIRDEIAAMPSPADVARTLHARHAH</sequence>
<dbReference type="PANTHER" id="PTHR48050">
    <property type="entry name" value="STEROL 3-BETA-GLUCOSYLTRANSFERASE"/>
    <property type="match status" value="1"/>
</dbReference>
<organism evidence="6 7">
    <name type="scientific">Dactylosporangium vinaceum</name>
    <dbReference type="NCBI Taxonomy" id="53362"/>
    <lineage>
        <taxon>Bacteria</taxon>
        <taxon>Bacillati</taxon>
        <taxon>Actinomycetota</taxon>
        <taxon>Actinomycetes</taxon>
        <taxon>Micromonosporales</taxon>
        <taxon>Micromonosporaceae</taxon>
        <taxon>Dactylosporangium</taxon>
    </lineage>
</organism>
<dbReference type="Pfam" id="PF06722">
    <property type="entry name" value="EryCIII-like_C"/>
    <property type="match status" value="1"/>
</dbReference>
<dbReference type="RefSeq" id="WP_223103570.1">
    <property type="nucleotide sequence ID" value="NZ_CP061913.1"/>
</dbReference>
<dbReference type="EMBL" id="JBHMCA010000020">
    <property type="protein sequence ID" value="MFB9443321.1"/>
    <property type="molecule type" value="Genomic_DNA"/>
</dbReference>
<dbReference type="InterPro" id="IPR050426">
    <property type="entry name" value="Glycosyltransferase_28"/>
</dbReference>
<evidence type="ECO:0000256" key="1">
    <source>
        <dbReference type="ARBA" id="ARBA00006962"/>
    </source>
</evidence>
<evidence type="ECO:0000256" key="2">
    <source>
        <dbReference type="ARBA" id="ARBA00022676"/>
    </source>
</evidence>
<dbReference type="SUPFAM" id="SSF53756">
    <property type="entry name" value="UDP-Glycosyltransferase/glycogen phosphorylase"/>
    <property type="match status" value="1"/>
</dbReference>
<dbReference type="PANTHER" id="PTHR48050:SF13">
    <property type="entry name" value="STEROL 3-BETA-GLUCOSYLTRANSFERASE UGT80A2"/>
    <property type="match status" value="1"/>
</dbReference>
<accession>A0ABV5M384</accession>
<reference evidence="6 7" key="1">
    <citation type="submission" date="2024-09" db="EMBL/GenBank/DDBJ databases">
        <authorList>
            <person name="Sun Q."/>
            <person name="Mori K."/>
        </authorList>
    </citation>
    <scope>NUCLEOTIDE SEQUENCE [LARGE SCALE GENOMIC DNA]</scope>
    <source>
        <strain evidence="6 7">JCM 3307</strain>
    </source>
</reference>
<dbReference type="Gene3D" id="3.40.50.2000">
    <property type="entry name" value="Glycogen Phosphorylase B"/>
    <property type="match status" value="2"/>
</dbReference>
<dbReference type="InterPro" id="IPR048284">
    <property type="entry name" value="EryCIII-like_N"/>
</dbReference>
<dbReference type="InterPro" id="IPR010610">
    <property type="entry name" value="EryCIII-like_C"/>
</dbReference>
<protein>
    <submittedName>
        <fullName evidence="6">Nucleotide disphospho-sugar-binding domain-containing protein</fullName>
    </submittedName>
</protein>
<dbReference type="Proteomes" id="UP001589608">
    <property type="component" value="Unassembled WGS sequence"/>
</dbReference>
<comment type="caution">
    <text evidence="6">The sequence shown here is derived from an EMBL/GenBank/DDBJ whole genome shotgun (WGS) entry which is preliminary data.</text>
</comment>
<keyword evidence="7" id="KW-1185">Reference proteome</keyword>
<evidence type="ECO:0000259" key="5">
    <source>
        <dbReference type="Pfam" id="PF21036"/>
    </source>
</evidence>
<keyword evidence="3" id="KW-0808">Transferase</keyword>
<feature type="domain" description="Erythromycin biosynthesis protein CIII-like N-terminal" evidence="5">
    <location>
        <begin position="22"/>
        <end position="229"/>
    </location>
</feature>
<gene>
    <name evidence="6" type="ORF">ACFFTR_09520</name>
</gene>
<evidence type="ECO:0000256" key="3">
    <source>
        <dbReference type="ARBA" id="ARBA00022679"/>
    </source>
</evidence>
<comment type="similarity">
    <text evidence="1">Belongs to the glycosyltransferase 28 family.</text>
</comment>
<feature type="domain" description="Erythromycin biosynthesis protein CIII-like C-terminal" evidence="4">
    <location>
        <begin position="244"/>
        <end position="380"/>
    </location>
</feature>
<keyword evidence="2" id="KW-0328">Glycosyltransferase</keyword>
<dbReference type="CDD" id="cd03784">
    <property type="entry name" value="GT1_Gtf-like"/>
    <property type="match status" value="1"/>
</dbReference>
<evidence type="ECO:0000313" key="7">
    <source>
        <dbReference type="Proteomes" id="UP001589608"/>
    </source>
</evidence>
<proteinExistence type="inferred from homology"/>
<evidence type="ECO:0000313" key="6">
    <source>
        <dbReference type="EMBL" id="MFB9443321.1"/>
    </source>
</evidence>